<gene>
    <name evidence="13" type="primary">LOC127566386</name>
</gene>
<evidence type="ECO:0000256" key="2">
    <source>
        <dbReference type="ARBA" id="ARBA00022527"/>
    </source>
</evidence>
<dbReference type="SUPFAM" id="SSF56112">
    <property type="entry name" value="Protein kinase-like (PK-like)"/>
    <property type="match status" value="1"/>
</dbReference>
<keyword evidence="6 9" id="KW-0067">ATP-binding</keyword>
<feature type="region of interest" description="Disordered" evidence="10">
    <location>
        <begin position="506"/>
        <end position="567"/>
    </location>
</feature>
<evidence type="ECO:0000256" key="8">
    <source>
        <dbReference type="ARBA" id="ARBA00048679"/>
    </source>
</evidence>
<keyword evidence="3" id="KW-0808">Transferase</keyword>
<dbReference type="Pfam" id="PF00069">
    <property type="entry name" value="Pkinase"/>
    <property type="match status" value="2"/>
</dbReference>
<reference evidence="13" key="1">
    <citation type="submission" date="2025-08" db="UniProtKB">
        <authorList>
            <consortium name="RefSeq"/>
        </authorList>
    </citation>
    <scope>IDENTIFICATION</scope>
    <source>
        <strain evidence="13">15112-1751.03</strain>
        <tissue evidence="13">Whole Adult</tissue>
    </source>
</reference>
<dbReference type="InterPro" id="IPR017441">
    <property type="entry name" value="Protein_kinase_ATP_BS"/>
</dbReference>
<dbReference type="GO" id="GO:0050684">
    <property type="term" value="P:regulation of mRNA processing"/>
    <property type="evidence" value="ECO:0007669"/>
    <property type="project" value="TreeGrafter"/>
</dbReference>
<name>A0A9C6T4E2_DROAB</name>
<dbReference type="SMART" id="SM00220">
    <property type="entry name" value="S_TKc"/>
    <property type="match status" value="1"/>
</dbReference>
<dbReference type="OrthoDB" id="2649at2759"/>
<dbReference type="GeneID" id="127566386"/>
<dbReference type="Proteomes" id="UP000515160">
    <property type="component" value="Chromosome X"/>
</dbReference>
<dbReference type="InterPro" id="IPR000719">
    <property type="entry name" value="Prot_kinase_dom"/>
</dbReference>
<feature type="region of interest" description="Disordered" evidence="10">
    <location>
        <begin position="1"/>
        <end position="43"/>
    </location>
</feature>
<feature type="domain" description="Protein kinase" evidence="11">
    <location>
        <begin position="147"/>
        <end position="753"/>
    </location>
</feature>
<dbReference type="GO" id="GO:0005737">
    <property type="term" value="C:cytoplasm"/>
    <property type="evidence" value="ECO:0007669"/>
    <property type="project" value="TreeGrafter"/>
</dbReference>
<organism evidence="12 13">
    <name type="scientific">Drosophila albomicans</name>
    <name type="common">Fruit fly</name>
    <dbReference type="NCBI Taxonomy" id="7291"/>
    <lineage>
        <taxon>Eukaryota</taxon>
        <taxon>Metazoa</taxon>
        <taxon>Ecdysozoa</taxon>
        <taxon>Arthropoda</taxon>
        <taxon>Hexapoda</taxon>
        <taxon>Insecta</taxon>
        <taxon>Pterygota</taxon>
        <taxon>Neoptera</taxon>
        <taxon>Endopterygota</taxon>
        <taxon>Diptera</taxon>
        <taxon>Brachycera</taxon>
        <taxon>Muscomorpha</taxon>
        <taxon>Ephydroidea</taxon>
        <taxon>Drosophilidae</taxon>
        <taxon>Drosophila</taxon>
    </lineage>
</organism>
<dbReference type="InterPro" id="IPR008271">
    <property type="entry name" value="Ser/Thr_kinase_AS"/>
</dbReference>
<evidence type="ECO:0000259" key="11">
    <source>
        <dbReference type="PROSITE" id="PS50011"/>
    </source>
</evidence>
<dbReference type="InterPro" id="IPR011009">
    <property type="entry name" value="Kinase-like_dom_sf"/>
</dbReference>
<dbReference type="EC" id="2.7.11.1" evidence="1"/>
<dbReference type="GO" id="GO:0005634">
    <property type="term" value="C:nucleus"/>
    <property type="evidence" value="ECO:0007669"/>
    <property type="project" value="TreeGrafter"/>
</dbReference>
<dbReference type="AlphaFoldDB" id="A0A9C6T4E2"/>
<feature type="binding site" evidence="9">
    <location>
        <position position="176"/>
    </location>
    <ligand>
        <name>ATP</name>
        <dbReference type="ChEBI" id="CHEBI:30616"/>
    </ligand>
</feature>
<comment type="catalytic activity">
    <reaction evidence="7">
        <text>L-threonyl-[protein] + ATP = O-phospho-L-threonyl-[protein] + ADP + H(+)</text>
        <dbReference type="Rhea" id="RHEA:46608"/>
        <dbReference type="Rhea" id="RHEA-COMP:11060"/>
        <dbReference type="Rhea" id="RHEA-COMP:11605"/>
        <dbReference type="ChEBI" id="CHEBI:15378"/>
        <dbReference type="ChEBI" id="CHEBI:30013"/>
        <dbReference type="ChEBI" id="CHEBI:30616"/>
        <dbReference type="ChEBI" id="CHEBI:61977"/>
        <dbReference type="ChEBI" id="CHEBI:456216"/>
        <dbReference type="EC" id="2.7.11.1"/>
    </reaction>
</comment>
<dbReference type="PROSITE" id="PS50011">
    <property type="entry name" value="PROTEIN_KINASE_DOM"/>
    <property type="match status" value="1"/>
</dbReference>
<dbReference type="PROSITE" id="PS00107">
    <property type="entry name" value="PROTEIN_KINASE_ATP"/>
    <property type="match status" value="1"/>
</dbReference>
<keyword evidence="2" id="KW-0723">Serine/threonine-protein kinase</keyword>
<evidence type="ECO:0000256" key="9">
    <source>
        <dbReference type="PROSITE-ProRule" id="PRU10141"/>
    </source>
</evidence>
<dbReference type="Gene3D" id="1.10.510.10">
    <property type="entry name" value="Transferase(Phosphotransferase) domain 1"/>
    <property type="match status" value="2"/>
</dbReference>
<dbReference type="GO" id="GO:0000245">
    <property type="term" value="P:spliceosomal complex assembly"/>
    <property type="evidence" value="ECO:0007669"/>
    <property type="project" value="TreeGrafter"/>
</dbReference>
<proteinExistence type="predicted"/>
<dbReference type="GO" id="GO:0005524">
    <property type="term" value="F:ATP binding"/>
    <property type="evidence" value="ECO:0007669"/>
    <property type="project" value="UniProtKB-UniRule"/>
</dbReference>
<feature type="region of interest" description="Disordered" evidence="10">
    <location>
        <begin position="79"/>
        <end position="133"/>
    </location>
</feature>
<feature type="compositionally biased region" description="Low complexity" evidence="10">
    <location>
        <begin position="506"/>
        <end position="552"/>
    </location>
</feature>
<evidence type="ECO:0000256" key="7">
    <source>
        <dbReference type="ARBA" id="ARBA00047899"/>
    </source>
</evidence>
<sequence length="757" mass="84431">MADGGFYYEFSSDAEDEGTGKGTSKGNRKRSTASIGKENAINDSAFALGKLDLNCQAMNAKNMTNDNEMEAHQTLKQETIHTDEQQEQETGNGYGDGDAEENDGEAGGNTTEDNSNSSYNYPSENPDDYRRGGYHPIDPGDCLKQRYFVISKLGWGHYSIVWLCFDTLKERYCAIKIVKSDELYADSARHEMMLLRHLNTLRDHPLRHRIVKLIDNFSTSGVNGTHQCLVFEMLGDNMLMLIQRSNYKGLPMYNVKQIAQQLLQGLVLLHLNGNIIHTDIKPENVLLISDDIGPRMLATQASFHFLYKHSLSFSRPCSGLGSRPGCEATASPSLSKTAKRKLRSKAKTSLNFFKTHRKWLRDRGIADLQVLAEHGFLSRKFAVDAVLGLLPFMPFEGPQILNEHDVMMFTQRLLVKQVGDAFDEDSPNTSEEIVQLVAMAKPQLEQSYAAMGQLQLKNSKACKKLYTNMVDFMQHVAKMVAKHEKQQLTDDYHRVPKKRSRFNFAAPIASTSSPSSSSASTASPTTSTPSSPPSSSSSPTSVSRSSAASWSPRGVKRSPKSQCVISPRSKTMPNLDLIKKLDPAKSPCNLQIAIADLGNSCFVNRHVSEDIQTREYRAIEVILGAGYDTSADMWSAACLIWEMATGEYLFEPSKWEGSASVDEAHVAQIIETLGPIPKTLIRQGEYADEIFDEYGKLLTIKHLVPRPMDKILVEKYNWSAVQAKEFADFLTPMLHLDPRLRSSAISSLVHPWLKFDA</sequence>
<dbReference type="Gene3D" id="3.30.200.20">
    <property type="entry name" value="Phosphorylase Kinase, domain 1"/>
    <property type="match status" value="1"/>
</dbReference>
<dbReference type="RefSeq" id="XP_051864424.1">
    <property type="nucleotide sequence ID" value="XM_052008464.1"/>
</dbReference>
<evidence type="ECO:0000256" key="4">
    <source>
        <dbReference type="ARBA" id="ARBA00022741"/>
    </source>
</evidence>
<evidence type="ECO:0000256" key="5">
    <source>
        <dbReference type="ARBA" id="ARBA00022777"/>
    </source>
</evidence>
<comment type="catalytic activity">
    <reaction evidence="8">
        <text>L-seryl-[protein] + ATP = O-phospho-L-seryl-[protein] + ADP + H(+)</text>
        <dbReference type="Rhea" id="RHEA:17989"/>
        <dbReference type="Rhea" id="RHEA-COMP:9863"/>
        <dbReference type="Rhea" id="RHEA-COMP:11604"/>
        <dbReference type="ChEBI" id="CHEBI:15378"/>
        <dbReference type="ChEBI" id="CHEBI:29999"/>
        <dbReference type="ChEBI" id="CHEBI:30616"/>
        <dbReference type="ChEBI" id="CHEBI:83421"/>
        <dbReference type="ChEBI" id="CHEBI:456216"/>
        <dbReference type="EC" id="2.7.11.1"/>
    </reaction>
</comment>
<dbReference type="PANTHER" id="PTHR47634:SF9">
    <property type="entry name" value="PROTEIN KINASE DOMAIN-CONTAINING PROTEIN-RELATED"/>
    <property type="match status" value="1"/>
</dbReference>
<evidence type="ECO:0000256" key="10">
    <source>
        <dbReference type="SAM" id="MobiDB-lite"/>
    </source>
</evidence>
<dbReference type="PROSITE" id="PS00108">
    <property type="entry name" value="PROTEIN_KINASE_ST"/>
    <property type="match status" value="1"/>
</dbReference>
<dbReference type="GO" id="GO:0004674">
    <property type="term" value="F:protein serine/threonine kinase activity"/>
    <property type="evidence" value="ECO:0007669"/>
    <property type="project" value="UniProtKB-KW"/>
</dbReference>
<evidence type="ECO:0000313" key="13">
    <source>
        <dbReference type="RefSeq" id="XP_051864424.1"/>
    </source>
</evidence>
<dbReference type="InterPro" id="IPR051334">
    <property type="entry name" value="SRPK"/>
</dbReference>
<evidence type="ECO:0000256" key="1">
    <source>
        <dbReference type="ARBA" id="ARBA00012513"/>
    </source>
</evidence>
<dbReference type="FunFam" id="1.10.510.10:FF:000275">
    <property type="entry name" value="SRSF protein kinase 2 isoform X3"/>
    <property type="match status" value="1"/>
</dbReference>
<evidence type="ECO:0000313" key="12">
    <source>
        <dbReference type="Proteomes" id="UP000515160"/>
    </source>
</evidence>
<keyword evidence="5" id="KW-0418">Kinase</keyword>
<keyword evidence="4 9" id="KW-0547">Nucleotide-binding</keyword>
<dbReference type="PANTHER" id="PTHR47634">
    <property type="entry name" value="PROTEIN KINASE DOMAIN-CONTAINING PROTEIN-RELATED"/>
    <property type="match status" value="1"/>
</dbReference>
<keyword evidence="12" id="KW-1185">Reference proteome</keyword>
<evidence type="ECO:0000256" key="3">
    <source>
        <dbReference type="ARBA" id="ARBA00022679"/>
    </source>
</evidence>
<feature type="compositionally biased region" description="Low complexity" evidence="10">
    <location>
        <begin position="108"/>
        <end position="124"/>
    </location>
</feature>
<evidence type="ECO:0000256" key="6">
    <source>
        <dbReference type="ARBA" id="ARBA00022840"/>
    </source>
</evidence>
<accession>A0A9C6T4E2</accession>
<protein>
    <recommendedName>
        <fullName evidence="1">non-specific serine/threonine protein kinase</fullName>
        <ecNumber evidence="1">2.7.11.1</ecNumber>
    </recommendedName>
</protein>